<dbReference type="PROSITE" id="PS51217">
    <property type="entry name" value="UVRD_HELICASE_CTER"/>
    <property type="match status" value="1"/>
</dbReference>
<dbReference type="GO" id="GO:0043138">
    <property type="term" value="F:3'-5' DNA helicase activity"/>
    <property type="evidence" value="ECO:0007669"/>
    <property type="project" value="UniProtKB-EC"/>
</dbReference>
<keyword evidence="5 10" id="KW-0067">ATP-binding</keyword>
<dbReference type="Gene3D" id="1.10.10.160">
    <property type="match status" value="1"/>
</dbReference>
<keyword evidence="2 10" id="KW-0547">Nucleotide-binding</keyword>
<feature type="region of interest" description="Disordered" evidence="11">
    <location>
        <begin position="152"/>
        <end position="181"/>
    </location>
</feature>
<dbReference type="GO" id="GO:0000725">
    <property type="term" value="P:recombinational repair"/>
    <property type="evidence" value="ECO:0007669"/>
    <property type="project" value="TreeGrafter"/>
</dbReference>
<keyword evidence="6" id="KW-0413">Isomerase</keyword>
<evidence type="ECO:0000256" key="9">
    <source>
        <dbReference type="ARBA" id="ARBA00048988"/>
    </source>
</evidence>
<evidence type="ECO:0000259" key="12">
    <source>
        <dbReference type="PROSITE" id="PS51198"/>
    </source>
</evidence>
<evidence type="ECO:0000256" key="6">
    <source>
        <dbReference type="ARBA" id="ARBA00023235"/>
    </source>
</evidence>
<evidence type="ECO:0000256" key="11">
    <source>
        <dbReference type="SAM" id="MobiDB-lite"/>
    </source>
</evidence>
<feature type="domain" description="UvrD-like helicase C-terminal" evidence="13">
    <location>
        <begin position="306"/>
        <end position="588"/>
    </location>
</feature>
<dbReference type="InterPro" id="IPR000212">
    <property type="entry name" value="DNA_helicase_UvrD/REP"/>
</dbReference>
<dbReference type="PROSITE" id="PS51198">
    <property type="entry name" value="UVRD_HELICASE_ATP_BIND"/>
    <property type="match status" value="1"/>
</dbReference>
<dbReference type="PANTHER" id="PTHR11070:SF64">
    <property type="entry name" value="ATP-DEPENDENT DNA HELICASE REP"/>
    <property type="match status" value="1"/>
</dbReference>
<keyword evidence="3 10" id="KW-0378">Hydrolase</keyword>
<dbReference type="GO" id="GO:0005829">
    <property type="term" value="C:cytosol"/>
    <property type="evidence" value="ECO:0007669"/>
    <property type="project" value="TreeGrafter"/>
</dbReference>
<dbReference type="Gene3D" id="1.10.486.10">
    <property type="entry name" value="PCRA, domain 4"/>
    <property type="match status" value="1"/>
</dbReference>
<reference evidence="14" key="1">
    <citation type="submission" date="2020-02" db="EMBL/GenBank/DDBJ databases">
        <authorList>
            <person name="Meier V. D."/>
        </authorList>
    </citation>
    <scope>NUCLEOTIDE SEQUENCE</scope>
    <source>
        <strain evidence="14">AVDCRST_MAG42</strain>
    </source>
</reference>
<evidence type="ECO:0000256" key="5">
    <source>
        <dbReference type="ARBA" id="ARBA00022840"/>
    </source>
</evidence>
<evidence type="ECO:0000256" key="8">
    <source>
        <dbReference type="ARBA" id="ARBA00034808"/>
    </source>
</evidence>
<dbReference type="SUPFAM" id="SSF52540">
    <property type="entry name" value="P-loop containing nucleoside triphosphate hydrolases"/>
    <property type="match status" value="1"/>
</dbReference>
<dbReference type="Pfam" id="PF00580">
    <property type="entry name" value="UvrD-helicase"/>
    <property type="match status" value="1"/>
</dbReference>
<proteinExistence type="inferred from homology"/>
<dbReference type="CDD" id="cd18807">
    <property type="entry name" value="SF1_C_UvrD"/>
    <property type="match status" value="1"/>
</dbReference>
<organism evidence="14">
    <name type="scientific">uncultured Chthoniobacterales bacterium</name>
    <dbReference type="NCBI Taxonomy" id="1836801"/>
    <lineage>
        <taxon>Bacteria</taxon>
        <taxon>Pseudomonadati</taxon>
        <taxon>Verrucomicrobiota</taxon>
        <taxon>Spartobacteria</taxon>
        <taxon>Chthoniobacterales</taxon>
        <taxon>environmental samples</taxon>
    </lineage>
</organism>
<protein>
    <recommendedName>
        <fullName evidence="8">DNA 3'-5' helicase</fullName>
        <ecNumber evidence="8">5.6.2.4</ecNumber>
    </recommendedName>
</protein>
<dbReference type="EC" id="5.6.2.4" evidence="8"/>
<dbReference type="Gene3D" id="3.40.50.300">
    <property type="entry name" value="P-loop containing nucleotide triphosphate hydrolases"/>
    <property type="match status" value="2"/>
</dbReference>
<dbReference type="GO" id="GO:0003677">
    <property type="term" value="F:DNA binding"/>
    <property type="evidence" value="ECO:0007669"/>
    <property type="project" value="InterPro"/>
</dbReference>
<dbReference type="EMBL" id="CADCTA010000056">
    <property type="protein sequence ID" value="CAA9234427.1"/>
    <property type="molecule type" value="Genomic_DNA"/>
</dbReference>
<dbReference type="PANTHER" id="PTHR11070">
    <property type="entry name" value="UVRD / RECB / PCRA DNA HELICASE FAMILY MEMBER"/>
    <property type="match status" value="1"/>
</dbReference>
<dbReference type="GO" id="GO:0005524">
    <property type="term" value="F:ATP binding"/>
    <property type="evidence" value="ECO:0007669"/>
    <property type="project" value="UniProtKB-UniRule"/>
</dbReference>
<evidence type="ECO:0000259" key="13">
    <source>
        <dbReference type="PROSITE" id="PS51217"/>
    </source>
</evidence>
<comment type="similarity">
    <text evidence="1">Belongs to the helicase family. UvrD subfamily.</text>
</comment>
<evidence type="ECO:0000256" key="10">
    <source>
        <dbReference type="PROSITE-ProRule" id="PRU00560"/>
    </source>
</evidence>
<comment type="catalytic activity">
    <reaction evidence="9">
        <text>ATP + H2O = ADP + phosphate + H(+)</text>
        <dbReference type="Rhea" id="RHEA:13065"/>
        <dbReference type="ChEBI" id="CHEBI:15377"/>
        <dbReference type="ChEBI" id="CHEBI:15378"/>
        <dbReference type="ChEBI" id="CHEBI:30616"/>
        <dbReference type="ChEBI" id="CHEBI:43474"/>
        <dbReference type="ChEBI" id="CHEBI:456216"/>
        <dbReference type="EC" id="5.6.2.4"/>
    </reaction>
</comment>
<feature type="binding site" evidence="10">
    <location>
        <begin position="28"/>
        <end position="35"/>
    </location>
    <ligand>
        <name>ATP</name>
        <dbReference type="ChEBI" id="CHEBI:30616"/>
    </ligand>
</feature>
<gene>
    <name evidence="14" type="ORF">AVDCRST_MAG42-1311</name>
</gene>
<keyword evidence="4 10" id="KW-0347">Helicase</keyword>
<evidence type="ECO:0000256" key="2">
    <source>
        <dbReference type="ARBA" id="ARBA00022741"/>
    </source>
</evidence>
<dbReference type="GO" id="GO:0016787">
    <property type="term" value="F:hydrolase activity"/>
    <property type="evidence" value="ECO:0007669"/>
    <property type="project" value="UniProtKB-UniRule"/>
</dbReference>
<evidence type="ECO:0000256" key="1">
    <source>
        <dbReference type="ARBA" id="ARBA00009922"/>
    </source>
</evidence>
<evidence type="ECO:0000256" key="7">
    <source>
        <dbReference type="ARBA" id="ARBA00034617"/>
    </source>
</evidence>
<dbReference type="CDD" id="cd17932">
    <property type="entry name" value="DEXQc_UvrD"/>
    <property type="match status" value="1"/>
</dbReference>
<feature type="domain" description="UvrD-like helicase ATP-binding" evidence="12">
    <location>
        <begin position="7"/>
        <end position="305"/>
    </location>
</feature>
<accession>A0A6J4HW56</accession>
<name>A0A6J4HW56_9BACT</name>
<sequence length="695" mass="78419">MARFKLSDLNPAQRTAATTTEGPLLILAGAGTGKTRVITMRVAYMVERGVDPAHILAVTFTNKAAAEMRERLAKMIEPAQAKKVTMSTFHALCLRILRANIDRLGYKQNFSIYDEGDQLGLIKKIITRTAAKDEKLDPNVAKALISKAKNTSFRPQRSGVEESRGATGKVAPRDPSTSLGMTDGDETLVGAVFARYRNELKTANAVDFDDLLLLTVQLLSEHPDVQQRWRERFRYIMVDEFQDTNRLQLELVRLLADERRNVAVVGDDDQSIYGWRGAEVSNILDFEHHFPNPQVVKLEENYRSTNAILNTANSLIKHNPRRRPKSLWSSRGDGDKVRLIESPNDREEAQFVAEEIHRRHQDTEEPWEGFAVLFRMNAQSRLLEENLRRLQIPYRIVGGKSFFDRREVKDLIAYMSVLANPGGDANLLRIINTPARGISAATVETALHWSVKGKCSLWDALQAPDLLAELSARTQASIKAFVELIEGYQTTVAQPLSDPADIVTKLIAEIDYGSELRRSCKTPEEASEREANIGDMLRDLRLFNERSTKGLEGFLDEIVLDQEREEDKQDDIEKKKGVTLITMHAAKGLEFRHVYLIGLEEGLLPHDRSKTEGTVDEERRLLYVGITRAKRTLTLSHCRDRMKFGSVSPCYPSSFIKELAPEWLERVDLKKLLSTPVPTETGKNRFAQMRAAIGG</sequence>
<dbReference type="InterPro" id="IPR014016">
    <property type="entry name" value="UvrD-like_ATP-bd"/>
</dbReference>
<evidence type="ECO:0000256" key="4">
    <source>
        <dbReference type="ARBA" id="ARBA00022806"/>
    </source>
</evidence>
<dbReference type="InterPro" id="IPR027417">
    <property type="entry name" value="P-loop_NTPase"/>
</dbReference>
<comment type="catalytic activity">
    <reaction evidence="7">
        <text>Couples ATP hydrolysis with the unwinding of duplex DNA by translocating in the 3'-5' direction.</text>
        <dbReference type="EC" id="5.6.2.4"/>
    </reaction>
</comment>
<dbReference type="InterPro" id="IPR014017">
    <property type="entry name" value="DNA_helicase_UvrD-like_C"/>
</dbReference>
<dbReference type="AlphaFoldDB" id="A0A6J4HW56"/>
<dbReference type="Pfam" id="PF13361">
    <property type="entry name" value="UvrD_C"/>
    <property type="match status" value="1"/>
</dbReference>
<evidence type="ECO:0000313" key="14">
    <source>
        <dbReference type="EMBL" id="CAA9234427.1"/>
    </source>
</evidence>
<evidence type="ECO:0000256" key="3">
    <source>
        <dbReference type="ARBA" id="ARBA00022801"/>
    </source>
</evidence>
<dbReference type="InterPro" id="IPR013986">
    <property type="entry name" value="DExx_box_DNA_helicase_dom_sf"/>
</dbReference>